<gene>
    <name evidence="2" type="ORF">JOB18_016063</name>
</gene>
<comment type="caution">
    <text evidence="2">The sequence shown here is derived from an EMBL/GenBank/DDBJ whole genome shotgun (WGS) entry which is preliminary data.</text>
</comment>
<protein>
    <recommendedName>
        <fullName evidence="1">Helitron helicase-like domain-containing protein</fullName>
    </recommendedName>
</protein>
<dbReference type="AlphaFoldDB" id="A0AAV6PF83"/>
<dbReference type="Proteomes" id="UP000693946">
    <property type="component" value="Unassembled WGS sequence"/>
</dbReference>
<name>A0AAV6PF83_SOLSE</name>
<evidence type="ECO:0000313" key="3">
    <source>
        <dbReference type="Proteomes" id="UP000693946"/>
    </source>
</evidence>
<keyword evidence="3" id="KW-1185">Reference proteome</keyword>
<proteinExistence type="predicted"/>
<reference evidence="2 3" key="1">
    <citation type="journal article" date="2021" name="Sci. Rep.">
        <title>Chromosome anchoring in Senegalese sole (Solea senegalensis) reveals sex-associated markers and genome rearrangements in flatfish.</title>
        <authorList>
            <person name="Guerrero-Cozar I."/>
            <person name="Gomez-Garrido J."/>
            <person name="Berbel C."/>
            <person name="Martinez-Blanch J.F."/>
            <person name="Alioto T."/>
            <person name="Claros M.G."/>
            <person name="Gagnaire P.A."/>
            <person name="Manchado M."/>
        </authorList>
    </citation>
    <scope>NUCLEOTIDE SEQUENCE [LARGE SCALE GENOMIC DNA]</scope>
    <source>
        <strain evidence="2">Sse05_10M</strain>
    </source>
</reference>
<evidence type="ECO:0000259" key="1">
    <source>
        <dbReference type="Pfam" id="PF14214"/>
    </source>
</evidence>
<evidence type="ECO:0000313" key="2">
    <source>
        <dbReference type="EMBL" id="KAG7455733.1"/>
    </source>
</evidence>
<sequence>MLQDKNEVEKLIQNQDVTRFMQPLRGTPAYWNKTLKDLHAMARQLGKPTFFLTFSAAEMRWPEVIEGIKAQQGEGVHFSELDWNAKCDILRSNPVTVMQMFEKRVDALMTSLTMSPAQPIG</sequence>
<accession>A0AAV6PF83</accession>
<organism evidence="2 3">
    <name type="scientific">Solea senegalensis</name>
    <name type="common">Senegalese sole</name>
    <dbReference type="NCBI Taxonomy" id="28829"/>
    <lineage>
        <taxon>Eukaryota</taxon>
        <taxon>Metazoa</taxon>
        <taxon>Chordata</taxon>
        <taxon>Craniata</taxon>
        <taxon>Vertebrata</taxon>
        <taxon>Euteleostomi</taxon>
        <taxon>Actinopterygii</taxon>
        <taxon>Neopterygii</taxon>
        <taxon>Teleostei</taxon>
        <taxon>Neoteleostei</taxon>
        <taxon>Acanthomorphata</taxon>
        <taxon>Carangaria</taxon>
        <taxon>Pleuronectiformes</taxon>
        <taxon>Pleuronectoidei</taxon>
        <taxon>Soleidae</taxon>
        <taxon>Solea</taxon>
    </lineage>
</organism>
<feature type="domain" description="Helitron helicase-like" evidence="1">
    <location>
        <begin position="8"/>
        <end position="113"/>
    </location>
</feature>
<dbReference type="EMBL" id="JAGKHQ010001475">
    <property type="protein sequence ID" value="KAG7455733.1"/>
    <property type="molecule type" value="Genomic_DNA"/>
</dbReference>
<dbReference type="InterPro" id="IPR025476">
    <property type="entry name" value="Helitron_helicase-like"/>
</dbReference>
<dbReference type="Pfam" id="PF14214">
    <property type="entry name" value="Helitron_like_N"/>
    <property type="match status" value="1"/>
</dbReference>